<organism evidence="4 5">
    <name type="scientific">Miscanthus lutarioriparius</name>
    <dbReference type="NCBI Taxonomy" id="422564"/>
    <lineage>
        <taxon>Eukaryota</taxon>
        <taxon>Viridiplantae</taxon>
        <taxon>Streptophyta</taxon>
        <taxon>Embryophyta</taxon>
        <taxon>Tracheophyta</taxon>
        <taxon>Spermatophyta</taxon>
        <taxon>Magnoliopsida</taxon>
        <taxon>Liliopsida</taxon>
        <taxon>Poales</taxon>
        <taxon>Poaceae</taxon>
        <taxon>PACMAD clade</taxon>
        <taxon>Panicoideae</taxon>
        <taxon>Andropogonodae</taxon>
        <taxon>Andropogoneae</taxon>
        <taxon>Saccharinae</taxon>
        <taxon>Miscanthus</taxon>
    </lineage>
</organism>
<dbReference type="Pfam" id="PF12796">
    <property type="entry name" value="Ank_2"/>
    <property type="match status" value="1"/>
</dbReference>
<sequence>MGLQQSKRNCCTSRSTTATSMAFARSGGRALWIDKEGKTPLMLACMRPDLFDVAKVLIELGANVNAYRPGSHCGTALHHAAKKGLQQTVHLLLSHGANPFIPNDDCNTALELAREKGHVNVVRAIEGRLSLFCGWMRENYAPAFLDAIAPQFMTRKIWAVILPREVRTPTRLLKLELAIYPELQASKPRAVLKLWKCQIEQPKLNQPDPSIIIFDKGTIKPGNESWPTPNPTSTLFSRADGPILIQSIGQLYILIQLGPLIIKSHSYPDPN</sequence>
<keyword evidence="2 3" id="KW-0040">ANK repeat</keyword>
<dbReference type="Proteomes" id="UP000604825">
    <property type="component" value="Unassembled WGS sequence"/>
</dbReference>
<dbReference type="PANTHER" id="PTHR24166">
    <property type="entry name" value="ROLLING PEBBLES, ISOFORM B"/>
    <property type="match status" value="1"/>
</dbReference>
<feature type="repeat" description="ANK" evidence="3">
    <location>
        <begin position="36"/>
        <end position="69"/>
    </location>
</feature>
<protein>
    <recommendedName>
        <fullName evidence="6">E3 ubiquitin-protein ligase XBAT35</fullName>
    </recommendedName>
</protein>
<comment type="caution">
    <text evidence="4">The sequence shown here is derived from an EMBL/GenBank/DDBJ whole genome shotgun (WGS) entry which is preliminary data.</text>
</comment>
<evidence type="ECO:0000256" key="3">
    <source>
        <dbReference type="PROSITE-ProRule" id="PRU00023"/>
    </source>
</evidence>
<reference evidence="4" key="1">
    <citation type="submission" date="2020-10" db="EMBL/GenBank/DDBJ databases">
        <authorList>
            <person name="Han B."/>
            <person name="Lu T."/>
            <person name="Zhao Q."/>
            <person name="Huang X."/>
            <person name="Zhao Y."/>
        </authorList>
    </citation>
    <scope>NUCLEOTIDE SEQUENCE</scope>
</reference>
<evidence type="ECO:0000313" key="4">
    <source>
        <dbReference type="EMBL" id="CAD6225839.1"/>
    </source>
</evidence>
<dbReference type="PANTHER" id="PTHR24166:SF45">
    <property type="entry name" value="E3 UBIQUITIN-PROTEIN LIGASE XBAT35"/>
    <property type="match status" value="1"/>
</dbReference>
<dbReference type="InterPro" id="IPR050889">
    <property type="entry name" value="Dendritic_Spine_Reg/Scaffold"/>
</dbReference>
<name>A0A811NSJ4_9POAL</name>
<dbReference type="OrthoDB" id="1711136at2759"/>
<evidence type="ECO:0000313" key="5">
    <source>
        <dbReference type="Proteomes" id="UP000604825"/>
    </source>
</evidence>
<dbReference type="SUPFAM" id="SSF48403">
    <property type="entry name" value="Ankyrin repeat"/>
    <property type="match status" value="1"/>
</dbReference>
<evidence type="ECO:0000256" key="2">
    <source>
        <dbReference type="ARBA" id="ARBA00023043"/>
    </source>
</evidence>
<dbReference type="InterPro" id="IPR002110">
    <property type="entry name" value="Ankyrin_rpt"/>
</dbReference>
<evidence type="ECO:0008006" key="6">
    <source>
        <dbReference type="Google" id="ProtNLM"/>
    </source>
</evidence>
<dbReference type="AlphaFoldDB" id="A0A811NSJ4"/>
<keyword evidence="5" id="KW-1185">Reference proteome</keyword>
<gene>
    <name evidence="4" type="ORF">NCGR_LOCUS17768</name>
</gene>
<dbReference type="PROSITE" id="PS50088">
    <property type="entry name" value="ANK_REPEAT"/>
    <property type="match status" value="2"/>
</dbReference>
<accession>A0A811NSJ4</accession>
<dbReference type="EMBL" id="CAJGYO010000004">
    <property type="protein sequence ID" value="CAD6225839.1"/>
    <property type="molecule type" value="Genomic_DNA"/>
</dbReference>
<feature type="repeat" description="ANK" evidence="3">
    <location>
        <begin position="72"/>
        <end position="104"/>
    </location>
</feature>
<proteinExistence type="predicted"/>
<keyword evidence="1" id="KW-0677">Repeat</keyword>
<dbReference type="PROSITE" id="PS50297">
    <property type="entry name" value="ANK_REP_REGION"/>
    <property type="match status" value="2"/>
</dbReference>
<dbReference type="Gene3D" id="1.25.40.20">
    <property type="entry name" value="Ankyrin repeat-containing domain"/>
    <property type="match status" value="1"/>
</dbReference>
<dbReference type="SMART" id="SM00248">
    <property type="entry name" value="ANK"/>
    <property type="match status" value="3"/>
</dbReference>
<evidence type="ECO:0000256" key="1">
    <source>
        <dbReference type="ARBA" id="ARBA00022737"/>
    </source>
</evidence>
<dbReference type="InterPro" id="IPR036770">
    <property type="entry name" value="Ankyrin_rpt-contain_sf"/>
</dbReference>
<dbReference type="Pfam" id="PF00023">
    <property type="entry name" value="Ank"/>
    <property type="match status" value="1"/>
</dbReference>